<dbReference type="Proteomes" id="UP000470470">
    <property type="component" value="Unassembled WGS sequence"/>
</dbReference>
<dbReference type="InterPro" id="IPR036390">
    <property type="entry name" value="WH_DNA-bd_sf"/>
</dbReference>
<evidence type="ECO:0000313" key="5">
    <source>
        <dbReference type="EMBL" id="NEL54355.1"/>
    </source>
</evidence>
<dbReference type="PROSITE" id="PS50987">
    <property type="entry name" value="HTH_ARSR_2"/>
    <property type="match status" value="1"/>
</dbReference>
<organism evidence="5 6">
    <name type="scientific">Goekera deserti</name>
    <dbReference type="NCBI Taxonomy" id="2497753"/>
    <lineage>
        <taxon>Bacteria</taxon>
        <taxon>Bacillati</taxon>
        <taxon>Actinomycetota</taxon>
        <taxon>Actinomycetes</taxon>
        <taxon>Geodermatophilales</taxon>
        <taxon>Geodermatophilaceae</taxon>
        <taxon>Goekera</taxon>
    </lineage>
</organism>
<dbReference type="NCBIfam" id="NF033788">
    <property type="entry name" value="HTH_metalloreg"/>
    <property type="match status" value="1"/>
</dbReference>
<proteinExistence type="predicted"/>
<evidence type="ECO:0000256" key="2">
    <source>
        <dbReference type="ARBA" id="ARBA00023125"/>
    </source>
</evidence>
<dbReference type="InterPro" id="IPR001845">
    <property type="entry name" value="HTH_ArsR_DNA-bd_dom"/>
</dbReference>
<dbReference type="PRINTS" id="PR00778">
    <property type="entry name" value="HTHARSR"/>
</dbReference>
<reference evidence="5 6" key="1">
    <citation type="submission" date="2020-02" db="EMBL/GenBank/DDBJ databases">
        <title>The whole genome sequence of CPCC 205119.</title>
        <authorList>
            <person name="Jiang Z."/>
        </authorList>
    </citation>
    <scope>NUCLEOTIDE SEQUENCE [LARGE SCALE GENOMIC DNA]</scope>
    <source>
        <strain evidence="5 6">CPCC 205119</strain>
    </source>
</reference>
<dbReference type="Gene3D" id="1.10.10.10">
    <property type="entry name" value="Winged helix-like DNA-binding domain superfamily/Winged helix DNA-binding domain"/>
    <property type="match status" value="1"/>
</dbReference>
<dbReference type="RefSeq" id="WP_152727611.1">
    <property type="nucleotide sequence ID" value="NZ_JAABOZ010000001.1"/>
</dbReference>
<protein>
    <submittedName>
        <fullName evidence="5">Winged helix-turn-helix transcriptional regulator</fullName>
    </submittedName>
</protein>
<dbReference type="AlphaFoldDB" id="A0A7K3WD02"/>
<evidence type="ECO:0000256" key="1">
    <source>
        <dbReference type="ARBA" id="ARBA00023015"/>
    </source>
</evidence>
<accession>A0A7K3WD02</accession>
<evidence type="ECO:0000256" key="3">
    <source>
        <dbReference type="ARBA" id="ARBA00023163"/>
    </source>
</evidence>
<keyword evidence="3" id="KW-0804">Transcription</keyword>
<evidence type="ECO:0000313" key="6">
    <source>
        <dbReference type="Proteomes" id="UP000470470"/>
    </source>
</evidence>
<dbReference type="EMBL" id="JAAGWK010000011">
    <property type="protein sequence ID" value="NEL54355.1"/>
    <property type="molecule type" value="Genomic_DNA"/>
</dbReference>
<dbReference type="GO" id="GO:0003677">
    <property type="term" value="F:DNA binding"/>
    <property type="evidence" value="ECO:0007669"/>
    <property type="project" value="UniProtKB-KW"/>
</dbReference>
<dbReference type="Pfam" id="PF01022">
    <property type="entry name" value="HTH_5"/>
    <property type="match status" value="1"/>
</dbReference>
<keyword evidence="6" id="KW-1185">Reference proteome</keyword>
<dbReference type="SMART" id="SM00418">
    <property type="entry name" value="HTH_ARSR"/>
    <property type="match status" value="1"/>
</dbReference>
<dbReference type="SUPFAM" id="SSF46785">
    <property type="entry name" value="Winged helix' DNA-binding domain"/>
    <property type="match status" value="1"/>
</dbReference>
<dbReference type="GO" id="GO:0003700">
    <property type="term" value="F:DNA-binding transcription factor activity"/>
    <property type="evidence" value="ECO:0007669"/>
    <property type="project" value="InterPro"/>
</dbReference>
<dbReference type="InterPro" id="IPR011991">
    <property type="entry name" value="ArsR-like_HTH"/>
</dbReference>
<dbReference type="PANTHER" id="PTHR33154:SF33">
    <property type="entry name" value="TRANSCRIPTIONAL REPRESSOR SDPR"/>
    <property type="match status" value="1"/>
</dbReference>
<dbReference type="CDD" id="cd00090">
    <property type="entry name" value="HTH_ARSR"/>
    <property type="match status" value="1"/>
</dbReference>
<evidence type="ECO:0000259" key="4">
    <source>
        <dbReference type="PROSITE" id="PS50987"/>
    </source>
</evidence>
<name>A0A7K3WD02_9ACTN</name>
<sequence length="127" mass="14121">MPTAPIDQRGPGHETALTHLIDDMAVTGRFFSVLADPTRLAILRLLLQREHSVGELVESLGVSQSRVSNHLACLRWCEFVTVERQARRAIYRIADTRLADVLNAADRLSGDMCDHLSSCTRIGPAWI</sequence>
<gene>
    <name evidence="5" type="ORF">G1H19_10115</name>
</gene>
<feature type="domain" description="HTH arsR-type" evidence="4">
    <location>
        <begin position="21"/>
        <end position="113"/>
    </location>
</feature>
<dbReference type="InterPro" id="IPR036388">
    <property type="entry name" value="WH-like_DNA-bd_sf"/>
</dbReference>
<keyword evidence="1" id="KW-0805">Transcription regulation</keyword>
<keyword evidence="2" id="KW-0238">DNA-binding</keyword>
<dbReference type="PANTHER" id="PTHR33154">
    <property type="entry name" value="TRANSCRIPTIONAL REGULATOR, ARSR FAMILY"/>
    <property type="match status" value="1"/>
</dbReference>
<dbReference type="InterPro" id="IPR051081">
    <property type="entry name" value="HTH_MetalResp_TranReg"/>
</dbReference>
<comment type="caution">
    <text evidence="5">The sequence shown here is derived from an EMBL/GenBank/DDBJ whole genome shotgun (WGS) entry which is preliminary data.</text>
</comment>